<dbReference type="SMART" id="SM00320">
    <property type="entry name" value="WD40"/>
    <property type="match status" value="2"/>
</dbReference>
<dbReference type="InterPro" id="IPR015943">
    <property type="entry name" value="WD40/YVTN_repeat-like_dom_sf"/>
</dbReference>
<feature type="domain" description="BING4 C-terminal" evidence="10">
    <location>
        <begin position="346"/>
        <end position="412"/>
    </location>
</feature>
<accession>A0A9P6BB98</accession>
<comment type="function">
    <text evidence="1">Involved in nucleolar processing of pre-18S ribosomal RNA.</text>
</comment>
<dbReference type="SUPFAM" id="SSF50978">
    <property type="entry name" value="WD40 repeat-like"/>
    <property type="match status" value="1"/>
</dbReference>
<dbReference type="GO" id="GO:0030686">
    <property type="term" value="C:90S preribosome"/>
    <property type="evidence" value="ECO:0007669"/>
    <property type="project" value="TreeGrafter"/>
</dbReference>
<dbReference type="EMBL" id="MU128909">
    <property type="protein sequence ID" value="KAF9521158.1"/>
    <property type="molecule type" value="Genomic_DNA"/>
</dbReference>
<comment type="subcellular location">
    <subcellularLocation>
        <location evidence="2">Nucleus</location>
        <location evidence="2">Nucleolus</location>
    </subcellularLocation>
</comment>
<feature type="region of interest" description="Disordered" evidence="9">
    <location>
        <begin position="475"/>
        <end position="502"/>
    </location>
</feature>
<dbReference type="Pfam" id="PF08149">
    <property type="entry name" value="BING4CT"/>
    <property type="match status" value="1"/>
</dbReference>
<dbReference type="PANTHER" id="PTHR14085">
    <property type="entry name" value="WD-REPEAT PROTEIN BING4"/>
    <property type="match status" value="1"/>
</dbReference>
<evidence type="ECO:0000256" key="1">
    <source>
        <dbReference type="ARBA" id="ARBA00004099"/>
    </source>
</evidence>
<dbReference type="Gene3D" id="2.130.10.10">
    <property type="entry name" value="YVTN repeat-like/Quinoprotein amine dehydrogenase"/>
    <property type="match status" value="2"/>
</dbReference>
<proteinExistence type="predicted"/>
<evidence type="ECO:0000256" key="9">
    <source>
        <dbReference type="SAM" id="MobiDB-lite"/>
    </source>
</evidence>
<dbReference type="PROSITE" id="PS50294">
    <property type="entry name" value="WD_REPEATS_REGION"/>
    <property type="match status" value="1"/>
</dbReference>
<organism evidence="11 12">
    <name type="scientific">Hydnum rufescens UP504</name>
    <dbReference type="NCBI Taxonomy" id="1448309"/>
    <lineage>
        <taxon>Eukaryota</taxon>
        <taxon>Fungi</taxon>
        <taxon>Dikarya</taxon>
        <taxon>Basidiomycota</taxon>
        <taxon>Agaricomycotina</taxon>
        <taxon>Agaricomycetes</taxon>
        <taxon>Cantharellales</taxon>
        <taxon>Hydnaceae</taxon>
        <taxon>Hydnum</taxon>
    </lineage>
</organism>
<sequence>MGASSTTPKVPPPDATITRSIHLKLRAHLNQIADQTKTSKGLNHDVAELLMTGGDIGLMEAEDEMEKTWKVDQDQIVRSVGIDAAAQRREWKLDGGPYRSRYTRNGRHLAIAGKHGHVAAFDWRVGTLHMELQLRETLRDITFLQDQSHIAVAQRRHVFIYDQSGVELHRLSSHVDVNRLEYLPYHWLLVSIGNAGYLKYTDTSTGTLVTEQRTKLGACNTIAQNIHNAVIYLGHQNGTVTLRTPNLPTPAVTLLAHLGPVTSISVDPSSGSGGRYMATGGADGKVKVWDCRNWKGCVREWVPRSQGGVGIELEWSQKGILGVSSGGGVNCTPPTIRNEHSGQPPVYMTHAIPHRPLTSLRFCPFTDVLTIAGEPNFDSSEADPFENSKARREREVRALLDKIQPDLIALTDNFVGKLAPQKSALPEEVMTEGVPMYSRLSRVDRLKASRKADEDAEVEGGVEVEVEVEVEGKAPLTSAGGEKKEKLKQRGKGKSLKRYLRKKRKNVIDPSIIAIRAKIAAQKQSRKEATTDRAPSALDRFSKSR</sequence>
<dbReference type="GO" id="GO:0000462">
    <property type="term" value="P:maturation of SSU-rRNA from tricistronic rRNA transcript (SSU-rRNA, 5.8S rRNA, LSU-rRNA)"/>
    <property type="evidence" value="ECO:0007669"/>
    <property type="project" value="TreeGrafter"/>
</dbReference>
<name>A0A9P6BB98_9AGAM</name>
<keyword evidence="5" id="KW-0677">Repeat</keyword>
<keyword evidence="4 8" id="KW-0853">WD repeat</keyword>
<keyword evidence="12" id="KW-1185">Reference proteome</keyword>
<dbReference type="InterPro" id="IPR036322">
    <property type="entry name" value="WD40_repeat_dom_sf"/>
</dbReference>
<comment type="caution">
    <text evidence="11">The sequence shown here is derived from an EMBL/GenBank/DDBJ whole genome shotgun (WGS) entry which is preliminary data.</text>
</comment>
<evidence type="ECO:0000256" key="8">
    <source>
        <dbReference type="PROSITE-ProRule" id="PRU00221"/>
    </source>
</evidence>
<dbReference type="InterPro" id="IPR012952">
    <property type="entry name" value="BING4_C_dom"/>
</dbReference>
<gene>
    <name evidence="11" type="ORF">BS47DRAFT_1335263</name>
</gene>
<feature type="compositionally biased region" description="Basic residues" evidence="9">
    <location>
        <begin position="486"/>
        <end position="502"/>
    </location>
</feature>
<dbReference type="AlphaFoldDB" id="A0A9P6BB98"/>
<dbReference type="InterPro" id="IPR001680">
    <property type="entry name" value="WD40_rpt"/>
</dbReference>
<evidence type="ECO:0000256" key="5">
    <source>
        <dbReference type="ARBA" id="ARBA00022737"/>
    </source>
</evidence>
<evidence type="ECO:0000313" key="11">
    <source>
        <dbReference type="EMBL" id="KAF9521158.1"/>
    </source>
</evidence>
<keyword evidence="3" id="KW-0698">rRNA processing</keyword>
<evidence type="ECO:0000256" key="4">
    <source>
        <dbReference type="ARBA" id="ARBA00022574"/>
    </source>
</evidence>
<dbReference type="Proteomes" id="UP000886523">
    <property type="component" value="Unassembled WGS sequence"/>
</dbReference>
<dbReference type="SMART" id="SM01033">
    <property type="entry name" value="BING4CT"/>
    <property type="match status" value="1"/>
</dbReference>
<dbReference type="PANTHER" id="PTHR14085:SF3">
    <property type="entry name" value="WD REPEAT-CONTAINING PROTEIN 46"/>
    <property type="match status" value="1"/>
</dbReference>
<evidence type="ECO:0000256" key="6">
    <source>
        <dbReference type="ARBA" id="ARBA00023242"/>
    </source>
</evidence>
<evidence type="ECO:0000259" key="10">
    <source>
        <dbReference type="SMART" id="SM01033"/>
    </source>
</evidence>
<dbReference type="OrthoDB" id="10251154at2759"/>
<feature type="region of interest" description="Disordered" evidence="9">
    <location>
        <begin position="520"/>
        <end position="545"/>
    </location>
</feature>
<keyword evidence="6" id="KW-0539">Nucleus</keyword>
<reference evidence="11" key="1">
    <citation type="journal article" date="2020" name="Nat. Commun.">
        <title>Large-scale genome sequencing of mycorrhizal fungi provides insights into the early evolution of symbiotic traits.</title>
        <authorList>
            <person name="Miyauchi S."/>
            <person name="Kiss E."/>
            <person name="Kuo A."/>
            <person name="Drula E."/>
            <person name="Kohler A."/>
            <person name="Sanchez-Garcia M."/>
            <person name="Morin E."/>
            <person name="Andreopoulos B."/>
            <person name="Barry K.W."/>
            <person name="Bonito G."/>
            <person name="Buee M."/>
            <person name="Carver A."/>
            <person name="Chen C."/>
            <person name="Cichocki N."/>
            <person name="Clum A."/>
            <person name="Culley D."/>
            <person name="Crous P.W."/>
            <person name="Fauchery L."/>
            <person name="Girlanda M."/>
            <person name="Hayes R.D."/>
            <person name="Keri Z."/>
            <person name="LaButti K."/>
            <person name="Lipzen A."/>
            <person name="Lombard V."/>
            <person name="Magnuson J."/>
            <person name="Maillard F."/>
            <person name="Murat C."/>
            <person name="Nolan M."/>
            <person name="Ohm R.A."/>
            <person name="Pangilinan J."/>
            <person name="Pereira M.F."/>
            <person name="Perotto S."/>
            <person name="Peter M."/>
            <person name="Pfister S."/>
            <person name="Riley R."/>
            <person name="Sitrit Y."/>
            <person name="Stielow J.B."/>
            <person name="Szollosi G."/>
            <person name="Zifcakova L."/>
            <person name="Stursova M."/>
            <person name="Spatafora J.W."/>
            <person name="Tedersoo L."/>
            <person name="Vaario L.M."/>
            <person name="Yamada A."/>
            <person name="Yan M."/>
            <person name="Wang P."/>
            <person name="Xu J."/>
            <person name="Bruns T."/>
            <person name="Baldrian P."/>
            <person name="Vilgalys R."/>
            <person name="Dunand C."/>
            <person name="Henrissat B."/>
            <person name="Grigoriev I.V."/>
            <person name="Hibbett D."/>
            <person name="Nagy L.G."/>
            <person name="Martin F.M."/>
        </authorList>
    </citation>
    <scope>NUCLEOTIDE SEQUENCE</scope>
    <source>
        <strain evidence="11">UP504</strain>
    </source>
</reference>
<evidence type="ECO:0000256" key="7">
    <source>
        <dbReference type="ARBA" id="ARBA00076453"/>
    </source>
</evidence>
<evidence type="ECO:0000313" key="12">
    <source>
        <dbReference type="Proteomes" id="UP000886523"/>
    </source>
</evidence>
<evidence type="ECO:0000256" key="2">
    <source>
        <dbReference type="ARBA" id="ARBA00004604"/>
    </source>
</evidence>
<dbReference type="GO" id="GO:0032040">
    <property type="term" value="C:small-subunit processome"/>
    <property type="evidence" value="ECO:0007669"/>
    <property type="project" value="TreeGrafter"/>
</dbReference>
<dbReference type="PROSITE" id="PS50082">
    <property type="entry name" value="WD_REPEATS_2"/>
    <property type="match status" value="1"/>
</dbReference>
<protein>
    <recommendedName>
        <fullName evidence="7">U three protein 7</fullName>
    </recommendedName>
</protein>
<dbReference type="InterPro" id="IPR040315">
    <property type="entry name" value="WDR46/Utp7"/>
</dbReference>
<dbReference type="FunFam" id="2.130.10.10:FF:000378">
    <property type="entry name" value="U3 small nucleolar RNA-associated protein 7"/>
    <property type="match status" value="1"/>
</dbReference>
<feature type="repeat" description="WD" evidence="8">
    <location>
        <begin position="254"/>
        <end position="290"/>
    </location>
</feature>
<evidence type="ECO:0000256" key="3">
    <source>
        <dbReference type="ARBA" id="ARBA00022552"/>
    </source>
</evidence>
<dbReference type="Pfam" id="PF00400">
    <property type="entry name" value="WD40"/>
    <property type="match status" value="1"/>
</dbReference>